<dbReference type="InterPro" id="IPR002642">
    <property type="entry name" value="LysoPLipase_cat_dom"/>
</dbReference>
<feature type="transmembrane region" description="Helical" evidence="10">
    <location>
        <begin position="647"/>
        <end position="669"/>
    </location>
</feature>
<reference evidence="12 13" key="1">
    <citation type="journal article" date="2019" name="Nat. Ecol. Evol.">
        <title>Megaphylogeny resolves global patterns of mushroom evolution.</title>
        <authorList>
            <person name="Varga T."/>
            <person name="Krizsan K."/>
            <person name="Foldi C."/>
            <person name="Dima B."/>
            <person name="Sanchez-Garcia M."/>
            <person name="Sanchez-Ramirez S."/>
            <person name="Szollosi G.J."/>
            <person name="Szarkandi J.G."/>
            <person name="Papp V."/>
            <person name="Albert L."/>
            <person name="Andreopoulos W."/>
            <person name="Angelini C."/>
            <person name="Antonin V."/>
            <person name="Barry K.W."/>
            <person name="Bougher N.L."/>
            <person name="Buchanan P."/>
            <person name="Buyck B."/>
            <person name="Bense V."/>
            <person name="Catcheside P."/>
            <person name="Chovatia M."/>
            <person name="Cooper J."/>
            <person name="Damon W."/>
            <person name="Desjardin D."/>
            <person name="Finy P."/>
            <person name="Geml J."/>
            <person name="Haridas S."/>
            <person name="Hughes K."/>
            <person name="Justo A."/>
            <person name="Karasinski D."/>
            <person name="Kautmanova I."/>
            <person name="Kiss B."/>
            <person name="Kocsube S."/>
            <person name="Kotiranta H."/>
            <person name="LaButti K.M."/>
            <person name="Lechner B.E."/>
            <person name="Liimatainen K."/>
            <person name="Lipzen A."/>
            <person name="Lukacs Z."/>
            <person name="Mihaltcheva S."/>
            <person name="Morgado L.N."/>
            <person name="Niskanen T."/>
            <person name="Noordeloos M.E."/>
            <person name="Ohm R.A."/>
            <person name="Ortiz-Santana B."/>
            <person name="Ovrebo C."/>
            <person name="Racz N."/>
            <person name="Riley R."/>
            <person name="Savchenko A."/>
            <person name="Shiryaev A."/>
            <person name="Soop K."/>
            <person name="Spirin V."/>
            <person name="Szebenyi C."/>
            <person name="Tomsovsky M."/>
            <person name="Tulloss R.E."/>
            <person name="Uehling J."/>
            <person name="Grigoriev I.V."/>
            <person name="Vagvolgyi C."/>
            <person name="Papp T."/>
            <person name="Martin F.M."/>
            <person name="Miettinen O."/>
            <person name="Hibbett D.S."/>
            <person name="Nagy L.G."/>
        </authorList>
    </citation>
    <scope>NUCLEOTIDE SEQUENCE [LARGE SCALE GENOMIC DNA]</scope>
    <source>
        <strain evidence="12 13">OMC1185</strain>
    </source>
</reference>
<dbReference type="EMBL" id="ML213507">
    <property type="protein sequence ID" value="TFK53693.1"/>
    <property type="molecule type" value="Genomic_DNA"/>
</dbReference>
<evidence type="ECO:0000313" key="12">
    <source>
        <dbReference type="EMBL" id="TFK53693.1"/>
    </source>
</evidence>
<keyword evidence="7" id="KW-0325">Glycoprotein</keyword>
<sequence>MLLPLPLLALTFGLAAAASTSNEGSVTDYAPTTGVQCPTDAPLVRVFTPQDQTLNALEAEYVDARASNVIPGAWRDWIGDGSGIGYNASVITAMEGNWSKIGIAISGGGFRAAQYGAGVLSGLDARNESAKAAGTGGLLQVASYLSGLSGGSWITGSLYMNNWPTVKDMVFGNGGNLSGWLLDLNLAAPAGLDLFNQDNQYFYGSLLWSIEAKAMKGLDTSITDPWARMISYHFLNQTTRANFFNNDTAHGAGQLWSKIPEIPAWQQYEPPFPIVMSDSRPVGSNMTTALPPGPVVYEMTPFEFGSWDPNLSAMVNMTYAGTHFVNSNPPNATACVTGFDQAGFIMGSSASLFNQILDFGQNTLQGFSSQDASGLLYVLDRQLQEVSTRANDVANWPNPFQALKPQTFEDSASDWLELIDGSSNGENVPIGQLFVRARGLDVIVAVDSSADEATFAWPNGSSIVKSASRMTNLLLASHQPFPPIPMTTDDFISTGVNRRPTFFGCYPTQSPPEYPMLIYFPNSPPLNGDNPTTNTGTFQIAYSPIQTRIFIDQVHNNTIGGFVPNATGSDSNFGKCLQCAAVDRARYKISPMPSRSDFCTTCFQQYCYDAQNPPSQSELPGRQFAFVDPDPQGVSGALTFFAAHKAALIGGFVGLFVAIALLVTFLIWWKRRKSREAEYHAVGDLHDAEDEDAYLVTLGLDKYELKPRRRKWLKGGDKFAFSFM</sequence>
<evidence type="ECO:0000256" key="3">
    <source>
        <dbReference type="ARBA" id="ARBA00022729"/>
    </source>
</evidence>
<evidence type="ECO:0000256" key="6">
    <source>
        <dbReference type="ARBA" id="ARBA00023098"/>
    </source>
</evidence>
<dbReference type="SMART" id="SM00022">
    <property type="entry name" value="PLAc"/>
    <property type="match status" value="1"/>
</dbReference>
<dbReference type="Proteomes" id="UP000305948">
    <property type="component" value="Unassembled WGS sequence"/>
</dbReference>
<evidence type="ECO:0000256" key="4">
    <source>
        <dbReference type="ARBA" id="ARBA00022801"/>
    </source>
</evidence>
<keyword evidence="10" id="KW-1133">Transmembrane helix</keyword>
<evidence type="ECO:0000259" key="11">
    <source>
        <dbReference type="PROSITE" id="PS51210"/>
    </source>
</evidence>
<dbReference type="AlphaFoldDB" id="A0A5C3N8M0"/>
<dbReference type="GO" id="GO:0004623">
    <property type="term" value="F:phospholipase A2 activity"/>
    <property type="evidence" value="ECO:0007669"/>
    <property type="project" value="TreeGrafter"/>
</dbReference>
<dbReference type="PANTHER" id="PTHR10728:SF33">
    <property type="entry name" value="LYSOPHOSPHOLIPASE 1-RELATED"/>
    <property type="match status" value="1"/>
</dbReference>
<protein>
    <recommendedName>
        <fullName evidence="2 9">Lysophospholipase</fullName>
        <ecNumber evidence="2 9">3.1.1.5</ecNumber>
    </recommendedName>
</protein>
<feature type="signal peptide" evidence="9">
    <location>
        <begin position="1"/>
        <end position="17"/>
    </location>
</feature>
<dbReference type="STRING" id="5364.A0A5C3N8M0"/>
<comment type="similarity">
    <text evidence="1 9">Belongs to the lysophospholipase family.</text>
</comment>
<dbReference type="EC" id="3.1.1.5" evidence="2 9"/>
<evidence type="ECO:0000256" key="1">
    <source>
        <dbReference type="ARBA" id="ARBA00008780"/>
    </source>
</evidence>
<keyword evidence="13" id="KW-1185">Reference proteome</keyword>
<evidence type="ECO:0000256" key="10">
    <source>
        <dbReference type="SAM" id="Phobius"/>
    </source>
</evidence>
<evidence type="ECO:0000256" key="5">
    <source>
        <dbReference type="ARBA" id="ARBA00022963"/>
    </source>
</evidence>
<dbReference type="Pfam" id="PF01735">
    <property type="entry name" value="PLA2_B"/>
    <property type="match status" value="1"/>
</dbReference>
<feature type="domain" description="PLA2c" evidence="11">
    <location>
        <begin position="40"/>
        <end position="613"/>
    </location>
</feature>
<keyword evidence="6 8" id="KW-0443">Lipid metabolism</keyword>
<keyword evidence="3 9" id="KW-0732">Signal</keyword>
<keyword evidence="10" id="KW-0472">Membrane</keyword>
<dbReference type="Gene3D" id="3.40.1090.10">
    <property type="entry name" value="Cytosolic phospholipase A2 catalytic domain"/>
    <property type="match status" value="1"/>
</dbReference>
<dbReference type="InterPro" id="IPR016035">
    <property type="entry name" value="Acyl_Trfase/lysoPLipase"/>
</dbReference>
<evidence type="ECO:0000256" key="8">
    <source>
        <dbReference type="PROSITE-ProRule" id="PRU00555"/>
    </source>
</evidence>
<feature type="chain" id="PRO_5023156765" description="Lysophospholipase" evidence="9">
    <location>
        <begin position="18"/>
        <end position="724"/>
    </location>
</feature>
<evidence type="ECO:0000256" key="7">
    <source>
        <dbReference type="ARBA" id="ARBA00023180"/>
    </source>
</evidence>
<organism evidence="12 13">
    <name type="scientific">Heliocybe sulcata</name>
    <dbReference type="NCBI Taxonomy" id="5364"/>
    <lineage>
        <taxon>Eukaryota</taxon>
        <taxon>Fungi</taxon>
        <taxon>Dikarya</taxon>
        <taxon>Basidiomycota</taxon>
        <taxon>Agaricomycotina</taxon>
        <taxon>Agaricomycetes</taxon>
        <taxon>Gloeophyllales</taxon>
        <taxon>Gloeophyllaceae</taxon>
        <taxon>Heliocybe</taxon>
    </lineage>
</organism>
<evidence type="ECO:0000313" key="13">
    <source>
        <dbReference type="Proteomes" id="UP000305948"/>
    </source>
</evidence>
<gene>
    <name evidence="12" type="ORF">OE88DRAFT_1655943</name>
</gene>
<accession>A0A5C3N8M0</accession>
<proteinExistence type="inferred from homology"/>
<dbReference type="GO" id="GO:0005829">
    <property type="term" value="C:cytosol"/>
    <property type="evidence" value="ECO:0007669"/>
    <property type="project" value="TreeGrafter"/>
</dbReference>
<keyword evidence="4 8" id="KW-0378">Hydrolase</keyword>
<name>A0A5C3N8M0_9AGAM</name>
<dbReference type="GO" id="GO:0046475">
    <property type="term" value="P:glycerophospholipid catabolic process"/>
    <property type="evidence" value="ECO:0007669"/>
    <property type="project" value="TreeGrafter"/>
</dbReference>
<dbReference type="GO" id="GO:0004622">
    <property type="term" value="F:phosphatidylcholine lysophospholipase activity"/>
    <property type="evidence" value="ECO:0007669"/>
    <property type="project" value="UniProtKB-EC"/>
</dbReference>
<dbReference type="PROSITE" id="PS51210">
    <property type="entry name" value="PLA2C"/>
    <property type="match status" value="1"/>
</dbReference>
<dbReference type="OrthoDB" id="4084751at2759"/>
<evidence type="ECO:0000256" key="2">
    <source>
        <dbReference type="ARBA" id="ARBA00013274"/>
    </source>
</evidence>
<dbReference type="PANTHER" id="PTHR10728">
    <property type="entry name" value="CYTOSOLIC PHOSPHOLIPASE A2"/>
    <property type="match status" value="1"/>
</dbReference>
<keyword evidence="5 8" id="KW-0442">Lipid degradation</keyword>
<keyword evidence="10" id="KW-0812">Transmembrane</keyword>
<evidence type="ECO:0000256" key="9">
    <source>
        <dbReference type="RuleBase" id="RU362103"/>
    </source>
</evidence>
<dbReference type="SUPFAM" id="SSF52151">
    <property type="entry name" value="FabD/lysophospholipase-like"/>
    <property type="match status" value="1"/>
</dbReference>
<comment type="catalytic activity">
    <reaction evidence="9">
        <text>a 1-acyl-sn-glycero-3-phosphocholine + H2O = sn-glycerol 3-phosphocholine + a fatty acid + H(+)</text>
        <dbReference type="Rhea" id="RHEA:15177"/>
        <dbReference type="ChEBI" id="CHEBI:15377"/>
        <dbReference type="ChEBI" id="CHEBI:15378"/>
        <dbReference type="ChEBI" id="CHEBI:16870"/>
        <dbReference type="ChEBI" id="CHEBI:28868"/>
        <dbReference type="ChEBI" id="CHEBI:58168"/>
        <dbReference type="EC" id="3.1.1.5"/>
    </reaction>
</comment>